<dbReference type="PANTHER" id="PTHR34180:SF1">
    <property type="entry name" value="BETA-ALANYL-DOPAMINE_CARCININE HYDROLASE"/>
    <property type="match status" value="1"/>
</dbReference>
<name>A0A0G0JBA8_9BACT</name>
<gene>
    <name evidence="2" type="ORF">US50_C0065G0005</name>
</gene>
<organism evidence="2 3">
    <name type="scientific">Candidatus Nomurabacteria bacterium GW2011_GWB1_37_5</name>
    <dbReference type="NCBI Taxonomy" id="1618742"/>
    <lineage>
        <taxon>Bacteria</taxon>
        <taxon>Candidatus Nomuraibacteriota</taxon>
    </lineage>
</organism>
<sequence>MLKHIIVKGNYYSCGRQLGKIMKKSVHHRLNSAFSDSFFRKCRDDLKNIHETCDKYYPQYIKQLKGIATGAGVDYWRILLLNSPELRESRSGCTSIAKSIKGKVELFHNEDGWGGERIKDCALVTYKYKHMTIHAFIYAGFLPGYAYSWNSKGTYFSVNYLIPINLKPLSHVPRHFSACALTEARNIKDASRILRVSPDASGFHYYFGFQNEMLSIEQFHDKLSVKKIKGIDLHTNHYLHEFFGKKIPTDKNSIIRNKRGRDLIKKHTESLSILSDRNNPPNAICGKFGEKLHTLSTVHFSPLENKVTIYSPHTNKKIYELKLKN</sequence>
<reference evidence="2 3" key="1">
    <citation type="journal article" date="2015" name="Nature">
        <title>rRNA introns, odd ribosomes, and small enigmatic genomes across a large radiation of phyla.</title>
        <authorList>
            <person name="Brown C.T."/>
            <person name="Hug L.A."/>
            <person name="Thomas B.C."/>
            <person name="Sharon I."/>
            <person name="Castelle C.J."/>
            <person name="Singh A."/>
            <person name="Wilkins M.J."/>
            <person name="Williams K.H."/>
            <person name="Banfield J.F."/>
        </authorList>
    </citation>
    <scope>NUCLEOTIDE SEQUENCE [LARGE SCALE GENOMIC DNA]</scope>
</reference>
<evidence type="ECO:0000259" key="1">
    <source>
        <dbReference type="Pfam" id="PF03417"/>
    </source>
</evidence>
<dbReference type="Pfam" id="PF03417">
    <property type="entry name" value="AAT"/>
    <property type="match status" value="1"/>
</dbReference>
<dbReference type="Gene3D" id="3.60.60.10">
    <property type="entry name" value="Penicillin V Acylase, Chain A"/>
    <property type="match status" value="1"/>
</dbReference>
<dbReference type="NCBIfam" id="NF040521">
    <property type="entry name" value="C45_proenzyme"/>
    <property type="match status" value="1"/>
</dbReference>
<protein>
    <recommendedName>
        <fullName evidence="1">Peptidase C45 hydrolase domain-containing protein</fullName>
    </recommendedName>
</protein>
<dbReference type="AlphaFoldDB" id="A0A0G0JBA8"/>
<dbReference type="InterPro" id="IPR047801">
    <property type="entry name" value="Peptidase_C45"/>
</dbReference>
<dbReference type="Gene3D" id="1.10.10.2120">
    <property type="match status" value="1"/>
</dbReference>
<evidence type="ECO:0000313" key="3">
    <source>
        <dbReference type="Proteomes" id="UP000033876"/>
    </source>
</evidence>
<comment type="caution">
    <text evidence="2">The sequence shown here is derived from an EMBL/GenBank/DDBJ whole genome shotgun (WGS) entry which is preliminary data.</text>
</comment>
<proteinExistence type="predicted"/>
<dbReference type="InterPro" id="IPR047794">
    <property type="entry name" value="C45_proenzyme-like"/>
</dbReference>
<dbReference type="EMBL" id="LBTF01000065">
    <property type="protein sequence ID" value="KKQ34014.1"/>
    <property type="molecule type" value="Genomic_DNA"/>
</dbReference>
<feature type="domain" description="Peptidase C45 hydrolase" evidence="1">
    <location>
        <begin position="106"/>
        <end position="314"/>
    </location>
</feature>
<dbReference type="InterPro" id="IPR005079">
    <property type="entry name" value="Peptidase_C45_hydrolase"/>
</dbReference>
<dbReference type="PANTHER" id="PTHR34180">
    <property type="entry name" value="PEPTIDASE C45"/>
    <property type="match status" value="1"/>
</dbReference>
<evidence type="ECO:0000313" key="2">
    <source>
        <dbReference type="EMBL" id="KKQ34014.1"/>
    </source>
</evidence>
<accession>A0A0G0JBA8</accession>
<dbReference type="Proteomes" id="UP000033876">
    <property type="component" value="Unassembled WGS sequence"/>
</dbReference>